<name>A0A7S3V7C4_9STRA</name>
<reference evidence="4" key="1">
    <citation type="submission" date="2021-01" db="EMBL/GenBank/DDBJ databases">
        <authorList>
            <person name="Corre E."/>
            <person name="Pelletier E."/>
            <person name="Niang G."/>
            <person name="Scheremetjew M."/>
            <person name="Finn R."/>
            <person name="Kale V."/>
            <person name="Holt S."/>
            <person name="Cochrane G."/>
            <person name="Meng A."/>
            <person name="Brown T."/>
            <person name="Cohen L."/>
        </authorList>
    </citation>
    <scope>NUCLEOTIDE SEQUENCE</scope>
    <source>
        <strain evidence="4">MM31A-1</strain>
    </source>
</reference>
<evidence type="ECO:0000313" key="4">
    <source>
        <dbReference type="EMBL" id="CAE0462211.1"/>
    </source>
</evidence>
<keyword evidence="1" id="KW-0863">Zinc-finger</keyword>
<dbReference type="InterPro" id="IPR000571">
    <property type="entry name" value="Znf_CCCH"/>
</dbReference>
<evidence type="ECO:0000259" key="3">
    <source>
        <dbReference type="PROSITE" id="PS50103"/>
    </source>
</evidence>
<gene>
    <name evidence="4" type="ORF">CDEB00056_LOCUS7052</name>
</gene>
<feature type="zinc finger region" description="C3H1-type" evidence="1">
    <location>
        <begin position="390"/>
        <end position="419"/>
    </location>
</feature>
<proteinExistence type="predicted"/>
<organism evidence="4">
    <name type="scientific">Chaetoceros debilis</name>
    <dbReference type="NCBI Taxonomy" id="122233"/>
    <lineage>
        <taxon>Eukaryota</taxon>
        <taxon>Sar</taxon>
        <taxon>Stramenopiles</taxon>
        <taxon>Ochrophyta</taxon>
        <taxon>Bacillariophyta</taxon>
        <taxon>Coscinodiscophyceae</taxon>
        <taxon>Chaetocerotophycidae</taxon>
        <taxon>Chaetocerotales</taxon>
        <taxon>Chaetocerotaceae</taxon>
        <taxon>Chaetoceros</taxon>
    </lineage>
</organism>
<dbReference type="InterPro" id="IPR029063">
    <property type="entry name" value="SAM-dependent_MTases_sf"/>
</dbReference>
<dbReference type="PROSITE" id="PS50103">
    <property type="entry name" value="ZF_C3H1"/>
    <property type="match status" value="1"/>
</dbReference>
<dbReference type="EMBL" id="HBIO01009189">
    <property type="protein sequence ID" value="CAE0462211.1"/>
    <property type="molecule type" value="Transcribed_RNA"/>
</dbReference>
<feature type="domain" description="C3H1-type" evidence="3">
    <location>
        <begin position="390"/>
        <end position="419"/>
    </location>
</feature>
<protein>
    <recommendedName>
        <fullName evidence="3">C3H1-type domain-containing protein</fullName>
    </recommendedName>
</protein>
<feature type="compositionally biased region" description="Basic and acidic residues" evidence="2">
    <location>
        <begin position="315"/>
        <end position="332"/>
    </location>
</feature>
<keyword evidence="1" id="KW-0862">Zinc</keyword>
<dbReference type="InterPro" id="IPR041698">
    <property type="entry name" value="Methyltransf_25"/>
</dbReference>
<evidence type="ECO:0000256" key="1">
    <source>
        <dbReference type="PROSITE-ProRule" id="PRU00723"/>
    </source>
</evidence>
<sequence length="434" mass="49275">MTSDWIVYPPPDPLSHVNNGAVYIRSKSKKDMGRRGHFVKLLDEEETTESAKKTATAKQSESKRWTRTRTRLVVNVLKEKNNRNVADTSNCASKKEVVDGNSHEQAFYTATFRPASIIPIYGTRTRNKIILTECTDQYRKLAASQLLENDHVLEIGCSNGECSLYIDKYLQKGTFIGFDISQKMIAEAKDKFSGRDGIPTKLEWDEKAELWRQYGDDNYVKFFTIDPFTDPQRAYKYATTIDSRNEDGNIKGVEIKPTVIFIDIGGNRELDPVARMISWAKENFNPRLCIIKSEAMMQNLNECQEKYRQSGGLGEGKESKLKRQKLDKEQKSRANVAVKKNGVVVNGEDWFENIVKNPNDVSDTVGVRCNPCTAPGFIHPLKAPLSLSPITNQPICRFHNYAEKGCKKKDACPFDHIHCHLCKKPGHRALDCKQ</sequence>
<dbReference type="GO" id="GO:0008270">
    <property type="term" value="F:zinc ion binding"/>
    <property type="evidence" value="ECO:0007669"/>
    <property type="project" value="UniProtKB-KW"/>
</dbReference>
<accession>A0A7S3V7C4</accession>
<dbReference type="Gene3D" id="3.40.50.150">
    <property type="entry name" value="Vaccinia Virus protein VP39"/>
    <property type="match status" value="1"/>
</dbReference>
<dbReference type="AlphaFoldDB" id="A0A7S3V7C4"/>
<dbReference type="SUPFAM" id="SSF53335">
    <property type="entry name" value="S-adenosyl-L-methionine-dependent methyltransferases"/>
    <property type="match status" value="1"/>
</dbReference>
<feature type="region of interest" description="Disordered" evidence="2">
    <location>
        <begin position="308"/>
        <end position="333"/>
    </location>
</feature>
<dbReference type="CDD" id="cd02440">
    <property type="entry name" value="AdoMet_MTases"/>
    <property type="match status" value="1"/>
</dbReference>
<evidence type="ECO:0000256" key="2">
    <source>
        <dbReference type="SAM" id="MobiDB-lite"/>
    </source>
</evidence>
<dbReference type="Pfam" id="PF13649">
    <property type="entry name" value="Methyltransf_25"/>
    <property type="match status" value="1"/>
</dbReference>
<keyword evidence="1" id="KW-0479">Metal-binding</keyword>